<dbReference type="PRINTS" id="PR00469">
    <property type="entry name" value="PNDRDTASEII"/>
</dbReference>
<dbReference type="InterPro" id="IPR050097">
    <property type="entry name" value="Ferredoxin-NADP_redctase_2"/>
</dbReference>
<comment type="caution">
    <text evidence="5">The sequence shown here is derived from an EMBL/GenBank/DDBJ whole genome shotgun (WGS) entry which is preliminary data.</text>
</comment>
<keyword evidence="2" id="KW-0285">Flavoprotein</keyword>
<dbReference type="PRINTS" id="PR00368">
    <property type="entry name" value="FADPNR"/>
</dbReference>
<dbReference type="OrthoDB" id="9786503at2"/>
<dbReference type="InterPro" id="IPR023753">
    <property type="entry name" value="FAD/NAD-binding_dom"/>
</dbReference>
<dbReference type="Proteomes" id="UP000245252">
    <property type="component" value="Unassembled WGS sequence"/>
</dbReference>
<feature type="domain" description="FAD/NAD(P)-binding" evidence="4">
    <location>
        <begin position="3"/>
        <end position="135"/>
    </location>
</feature>
<dbReference type="PANTHER" id="PTHR48105">
    <property type="entry name" value="THIOREDOXIN REDUCTASE 1-RELATED-RELATED"/>
    <property type="match status" value="1"/>
</dbReference>
<protein>
    <recommendedName>
        <fullName evidence="1">Thioredoxin reductase</fullName>
    </recommendedName>
</protein>
<evidence type="ECO:0000259" key="4">
    <source>
        <dbReference type="Pfam" id="PF07992"/>
    </source>
</evidence>
<dbReference type="EMBL" id="QFBC01000016">
    <property type="protein sequence ID" value="PWE53358.1"/>
    <property type="molecule type" value="Genomic_DNA"/>
</dbReference>
<organism evidence="5 6">
    <name type="scientific">Metarhizobium album</name>
    <dbReference type="NCBI Taxonomy" id="2182425"/>
    <lineage>
        <taxon>Bacteria</taxon>
        <taxon>Pseudomonadati</taxon>
        <taxon>Pseudomonadota</taxon>
        <taxon>Alphaproteobacteria</taxon>
        <taxon>Hyphomicrobiales</taxon>
        <taxon>Rhizobiaceae</taxon>
        <taxon>Metarhizobium</taxon>
    </lineage>
</organism>
<evidence type="ECO:0000313" key="6">
    <source>
        <dbReference type="Proteomes" id="UP000245252"/>
    </source>
</evidence>
<name>A0A2U2DJ89_9HYPH</name>
<evidence type="ECO:0000256" key="3">
    <source>
        <dbReference type="ARBA" id="ARBA00023002"/>
    </source>
</evidence>
<dbReference type="GO" id="GO:0016491">
    <property type="term" value="F:oxidoreductase activity"/>
    <property type="evidence" value="ECO:0007669"/>
    <property type="project" value="UniProtKB-KW"/>
</dbReference>
<accession>A0A2U2DJ89</accession>
<proteinExistence type="predicted"/>
<evidence type="ECO:0000256" key="2">
    <source>
        <dbReference type="ARBA" id="ARBA00022630"/>
    </source>
</evidence>
<dbReference type="AlphaFoldDB" id="A0A2U2DJ89"/>
<gene>
    <name evidence="5" type="ORF">DEM27_25710</name>
</gene>
<keyword evidence="3" id="KW-0560">Oxidoreductase</keyword>
<reference evidence="5 6" key="1">
    <citation type="submission" date="2018-05" db="EMBL/GenBank/DDBJ databases">
        <title>The draft genome of strain NS-104.</title>
        <authorList>
            <person name="Hang P."/>
            <person name="Jiang J."/>
        </authorList>
    </citation>
    <scope>NUCLEOTIDE SEQUENCE [LARGE SCALE GENOMIC DNA]</scope>
    <source>
        <strain evidence="5 6">NS-104</strain>
    </source>
</reference>
<dbReference type="RefSeq" id="WP_109461107.1">
    <property type="nucleotide sequence ID" value="NZ_QFBC01000016.1"/>
</dbReference>
<sequence>MQYDAIIIGGSFAGLSAALYLARARRSVCVLDTRKPRNRFARASHGFFAQDGSDPLIMLDNMRRQVETYPTLRILEEAATDARREDGRFSVNLANGETVIGINLLLAFGIRDLLPELPGLAERWGHSVLHCPYCHGYEFSGRRLGVLNMSPMSVHQACLIPEWGPTTFFLNGGTLNAQATADLEQRGVTIETVAVEGLVGEGRNLSAIRLADGREKPLDALFIGPSYRFNSDLAERLGCATEAGPLGSMITVDEMKATNVREVYAAGDVTRMGHTVTFACADGVMAALAIHRSLVFGSGE</sequence>
<dbReference type="InterPro" id="IPR036188">
    <property type="entry name" value="FAD/NAD-bd_sf"/>
</dbReference>
<dbReference type="SUPFAM" id="SSF51905">
    <property type="entry name" value="FAD/NAD(P)-binding domain"/>
    <property type="match status" value="1"/>
</dbReference>
<evidence type="ECO:0000313" key="5">
    <source>
        <dbReference type="EMBL" id="PWE53358.1"/>
    </source>
</evidence>
<feature type="domain" description="FAD/NAD(P)-binding" evidence="4">
    <location>
        <begin position="176"/>
        <end position="277"/>
    </location>
</feature>
<dbReference type="Gene3D" id="3.50.50.60">
    <property type="entry name" value="FAD/NAD(P)-binding domain"/>
    <property type="match status" value="2"/>
</dbReference>
<keyword evidence="6" id="KW-1185">Reference proteome</keyword>
<dbReference type="Pfam" id="PF07992">
    <property type="entry name" value="Pyr_redox_2"/>
    <property type="match status" value="2"/>
</dbReference>
<evidence type="ECO:0000256" key="1">
    <source>
        <dbReference type="ARBA" id="ARBA00018719"/>
    </source>
</evidence>